<comment type="caution">
    <text evidence="9">The sequence shown here is derived from an EMBL/GenBank/DDBJ whole genome shotgun (WGS) entry which is preliminary data.</text>
</comment>
<accession>A0ABS9A9A3</accession>
<evidence type="ECO:0000256" key="1">
    <source>
        <dbReference type="ARBA" id="ARBA00012906"/>
    </source>
</evidence>
<dbReference type="SUPFAM" id="SSF52540">
    <property type="entry name" value="P-loop containing nucleoside triphosphate hydrolases"/>
    <property type="match status" value="1"/>
</dbReference>
<dbReference type="Gene3D" id="3.40.50.300">
    <property type="entry name" value="P-loop containing nucleotide triphosphate hydrolases"/>
    <property type="match status" value="1"/>
</dbReference>
<dbReference type="InterPro" id="IPR027417">
    <property type="entry name" value="P-loop_NTPase"/>
</dbReference>
<gene>
    <name evidence="9" type="ORF">HOP53_21485</name>
</gene>
<feature type="non-terminal residue" evidence="9">
    <location>
        <position position="1"/>
    </location>
</feature>
<dbReference type="EMBL" id="JABFTX010000061">
    <property type="protein sequence ID" value="MCE8005397.1"/>
    <property type="molecule type" value="Genomic_DNA"/>
</dbReference>
<feature type="domain" description="Cytidylate kinase" evidence="8">
    <location>
        <begin position="1"/>
        <end position="91"/>
    </location>
</feature>
<dbReference type="Proteomes" id="UP001320168">
    <property type="component" value="Unassembled WGS sequence"/>
</dbReference>
<evidence type="ECO:0000256" key="5">
    <source>
        <dbReference type="ARBA" id="ARBA00022840"/>
    </source>
</evidence>
<keyword evidence="3" id="KW-0547">Nucleotide-binding</keyword>
<dbReference type="InterPro" id="IPR011994">
    <property type="entry name" value="Cytidylate_kinase_dom"/>
</dbReference>
<comment type="catalytic activity">
    <reaction evidence="6">
        <text>dCMP + ATP = dCDP + ADP</text>
        <dbReference type="Rhea" id="RHEA:25094"/>
        <dbReference type="ChEBI" id="CHEBI:30616"/>
        <dbReference type="ChEBI" id="CHEBI:57566"/>
        <dbReference type="ChEBI" id="CHEBI:58593"/>
        <dbReference type="ChEBI" id="CHEBI:456216"/>
        <dbReference type="EC" id="2.7.4.25"/>
    </reaction>
</comment>
<dbReference type="RefSeq" id="WP_234271887.1">
    <property type="nucleotide sequence ID" value="NZ_JABFTX010000061.1"/>
</dbReference>
<keyword evidence="10" id="KW-1185">Reference proteome</keyword>
<proteinExistence type="predicted"/>
<evidence type="ECO:0000256" key="4">
    <source>
        <dbReference type="ARBA" id="ARBA00022777"/>
    </source>
</evidence>
<dbReference type="GO" id="GO:0016301">
    <property type="term" value="F:kinase activity"/>
    <property type="evidence" value="ECO:0007669"/>
    <property type="project" value="UniProtKB-KW"/>
</dbReference>
<keyword evidence="2" id="KW-0808">Transferase</keyword>
<sequence length="92" mass="9725">KGTISRLVAERLGWHLLDSGALYRLTALAAQRHGVALDDEAALERVAAGLDVVFVAEAESTRVLLEGDDVSREIRTEQVGDAASQVAALNGV</sequence>
<feature type="non-terminal residue" evidence="9">
    <location>
        <position position="92"/>
    </location>
</feature>
<evidence type="ECO:0000313" key="10">
    <source>
        <dbReference type="Proteomes" id="UP001320168"/>
    </source>
</evidence>
<keyword evidence="5" id="KW-0067">ATP-binding</keyword>
<evidence type="ECO:0000313" key="9">
    <source>
        <dbReference type="EMBL" id="MCE8005397.1"/>
    </source>
</evidence>
<evidence type="ECO:0000256" key="3">
    <source>
        <dbReference type="ARBA" id="ARBA00022741"/>
    </source>
</evidence>
<evidence type="ECO:0000256" key="6">
    <source>
        <dbReference type="ARBA" id="ARBA00047615"/>
    </source>
</evidence>
<organism evidence="9 10">
    <name type="scientific">Billgrantia ethanolica</name>
    <dbReference type="NCBI Taxonomy" id="2733486"/>
    <lineage>
        <taxon>Bacteria</taxon>
        <taxon>Pseudomonadati</taxon>
        <taxon>Pseudomonadota</taxon>
        <taxon>Gammaproteobacteria</taxon>
        <taxon>Oceanospirillales</taxon>
        <taxon>Halomonadaceae</taxon>
        <taxon>Billgrantia</taxon>
    </lineage>
</organism>
<comment type="catalytic activity">
    <reaction evidence="7">
        <text>CMP + ATP = CDP + ADP</text>
        <dbReference type="Rhea" id="RHEA:11600"/>
        <dbReference type="ChEBI" id="CHEBI:30616"/>
        <dbReference type="ChEBI" id="CHEBI:58069"/>
        <dbReference type="ChEBI" id="CHEBI:60377"/>
        <dbReference type="ChEBI" id="CHEBI:456216"/>
        <dbReference type="EC" id="2.7.4.25"/>
    </reaction>
</comment>
<dbReference type="Pfam" id="PF02224">
    <property type="entry name" value="Cytidylate_kin"/>
    <property type="match status" value="1"/>
</dbReference>
<reference evidence="9 10" key="1">
    <citation type="journal article" date="2021" name="Front. Microbiol.">
        <title>Aerobic Denitrification and Heterotrophic Sulfur Oxidation in the Genus Halomonas Revealed by Six Novel Species Characterizations and Genome-Based Analysis.</title>
        <authorList>
            <person name="Wang L."/>
            <person name="Shao Z."/>
        </authorList>
    </citation>
    <scope>NUCLEOTIDE SEQUENCE [LARGE SCALE GENOMIC DNA]</scope>
    <source>
        <strain evidence="9 10">MCCC 1A11081</strain>
    </source>
</reference>
<evidence type="ECO:0000256" key="7">
    <source>
        <dbReference type="ARBA" id="ARBA00048478"/>
    </source>
</evidence>
<name>A0ABS9A9A3_9GAMM</name>
<dbReference type="EC" id="2.7.4.25" evidence="1"/>
<protein>
    <recommendedName>
        <fullName evidence="1">(d)CMP kinase</fullName>
        <ecNumber evidence="1">2.7.4.25</ecNumber>
    </recommendedName>
</protein>
<keyword evidence="4 9" id="KW-0418">Kinase</keyword>
<evidence type="ECO:0000259" key="8">
    <source>
        <dbReference type="Pfam" id="PF02224"/>
    </source>
</evidence>
<evidence type="ECO:0000256" key="2">
    <source>
        <dbReference type="ARBA" id="ARBA00022679"/>
    </source>
</evidence>